<evidence type="ECO:0000259" key="5">
    <source>
        <dbReference type="PROSITE" id="PS00498"/>
    </source>
</evidence>
<evidence type="ECO:0000256" key="2">
    <source>
        <dbReference type="ARBA" id="ARBA00023008"/>
    </source>
</evidence>
<dbReference type="GO" id="GO:0046872">
    <property type="term" value="F:metal ion binding"/>
    <property type="evidence" value="ECO:0007669"/>
    <property type="project" value="UniProtKB-KW"/>
</dbReference>
<dbReference type="InterPro" id="IPR050316">
    <property type="entry name" value="Tyrosinase/Hemocyanin"/>
</dbReference>
<evidence type="ECO:0000256" key="3">
    <source>
        <dbReference type="SAM" id="SignalP"/>
    </source>
</evidence>
<dbReference type="Pfam" id="PF00264">
    <property type="entry name" value="Tyrosinase"/>
    <property type="match status" value="2"/>
</dbReference>
<reference evidence="7" key="2">
    <citation type="submission" date="2009-11" db="EMBL/GenBank/DDBJ databases">
        <title>The Genome Sequence of Allomyces macrogynus strain ATCC 38327.</title>
        <authorList>
            <consortium name="The Broad Institute Genome Sequencing Platform"/>
            <person name="Russ C."/>
            <person name="Cuomo C."/>
            <person name="Shea T."/>
            <person name="Young S.K."/>
            <person name="Zeng Q."/>
            <person name="Koehrsen M."/>
            <person name="Haas B."/>
            <person name="Borodovsky M."/>
            <person name="Guigo R."/>
            <person name="Alvarado L."/>
            <person name="Berlin A."/>
            <person name="Borenstein D."/>
            <person name="Chen Z."/>
            <person name="Engels R."/>
            <person name="Freedman E."/>
            <person name="Gellesch M."/>
            <person name="Goldberg J."/>
            <person name="Griggs A."/>
            <person name="Gujja S."/>
            <person name="Heiman D."/>
            <person name="Hepburn T."/>
            <person name="Howarth C."/>
            <person name="Jen D."/>
            <person name="Larson L."/>
            <person name="Lewis B."/>
            <person name="Mehta T."/>
            <person name="Park D."/>
            <person name="Pearson M."/>
            <person name="Roberts A."/>
            <person name="Saif S."/>
            <person name="Shenoy N."/>
            <person name="Sisk P."/>
            <person name="Stolte C."/>
            <person name="Sykes S."/>
            <person name="Walk T."/>
            <person name="White J."/>
            <person name="Yandava C."/>
            <person name="Burger G."/>
            <person name="Gray M.W."/>
            <person name="Holland P.W.H."/>
            <person name="King N."/>
            <person name="Lang F.B.F."/>
            <person name="Roger A.J."/>
            <person name="Ruiz-Trillo I."/>
            <person name="Lander E."/>
            <person name="Nusbaum C."/>
        </authorList>
    </citation>
    <scope>NUCLEOTIDE SEQUENCE [LARGE SCALE GENOMIC DNA]</scope>
    <source>
        <strain evidence="7">ATCC 38327</strain>
    </source>
</reference>
<dbReference type="OrthoDB" id="6132182at2759"/>
<evidence type="ECO:0000313" key="7">
    <source>
        <dbReference type="Proteomes" id="UP000054350"/>
    </source>
</evidence>
<dbReference type="PRINTS" id="PR00092">
    <property type="entry name" value="TYROSINASE"/>
</dbReference>
<dbReference type="Proteomes" id="UP000054350">
    <property type="component" value="Unassembled WGS sequence"/>
</dbReference>
<sequence>MNPTAILVAVLLALVALATAFPSAAVPAATCANKRLRKEIRDLSRAELRAFQAAMVKLHDNGAIARYTQLHKKHLTLAHFNPSFLPFHRISLKGFEEELVAASNGVLTGLPYWDSTADAEHPEKSVVLSAAFMGSGNLGQRGCIRDGPFAGIKRENGTCVERKMSPGPWKSDKALVDKINRLHSGDYDRWEYFVERGPHFVIHSMIGGDMALLPTSSNDPIFYVHHAFIDYLWTTFQLKTPAAFTAYNGTVNGTVYTANDVVMGYPVSRLFDFQNEQHLCYEYQDAQFPTKGVAALAAYP</sequence>
<proteinExistence type="predicted"/>
<feature type="chain" id="PRO_5005548217" description="Tyrosinase copper-binding domain-containing protein" evidence="3">
    <location>
        <begin position="21"/>
        <end position="300"/>
    </location>
</feature>
<name>A0A0L0TAE3_ALLM3</name>
<dbReference type="InterPro" id="IPR008922">
    <property type="entry name" value="Di-copper_centre_dom_sf"/>
</dbReference>
<keyword evidence="7" id="KW-1185">Reference proteome</keyword>
<dbReference type="PROSITE" id="PS00498">
    <property type="entry name" value="TYROSINASE_2"/>
    <property type="match status" value="1"/>
</dbReference>
<keyword evidence="2" id="KW-0186">Copper</keyword>
<accession>A0A0L0TAE3</accession>
<dbReference type="Gene3D" id="1.10.1280.10">
    <property type="entry name" value="Di-copper center containing domain from catechol oxidase"/>
    <property type="match status" value="1"/>
</dbReference>
<keyword evidence="1" id="KW-0479">Metal-binding</keyword>
<protein>
    <recommendedName>
        <fullName evidence="4 5">Tyrosinase copper-binding domain-containing protein</fullName>
    </recommendedName>
</protein>
<dbReference type="InterPro" id="IPR002227">
    <property type="entry name" value="Tyrosinase_Cu-bd"/>
</dbReference>
<gene>
    <name evidence="6" type="ORF">AMAG_15713</name>
</gene>
<keyword evidence="3" id="KW-0732">Signal</keyword>
<dbReference type="PANTHER" id="PTHR11474:SF126">
    <property type="entry name" value="TYROSINASE-LIKE PROTEIN TYR-1-RELATED"/>
    <property type="match status" value="1"/>
</dbReference>
<dbReference type="EMBL" id="GG745372">
    <property type="protein sequence ID" value="KNE71494.1"/>
    <property type="molecule type" value="Genomic_DNA"/>
</dbReference>
<feature type="domain" description="Tyrosinase copper-binding" evidence="4">
    <location>
        <begin position="79"/>
        <end position="96"/>
    </location>
</feature>
<dbReference type="STRING" id="578462.A0A0L0TAE3"/>
<dbReference type="GO" id="GO:0016491">
    <property type="term" value="F:oxidoreductase activity"/>
    <property type="evidence" value="ECO:0007669"/>
    <property type="project" value="InterPro"/>
</dbReference>
<evidence type="ECO:0000256" key="1">
    <source>
        <dbReference type="ARBA" id="ARBA00022723"/>
    </source>
</evidence>
<dbReference type="PROSITE" id="PS00497">
    <property type="entry name" value="TYROSINASE_1"/>
    <property type="match status" value="1"/>
</dbReference>
<dbReference type="eggNOG" id="ENOG502S31Y">
    <property type="taxonomic scope" value="Eukaryota"/>
</dbReference>
<dbReference type="VEuPathDB" id="FungiDB:AMAG_15713"/>
<dbReference type="PANTHER" id="PTHR11474">
    <property type="entry name" value="TYROSINASE FAMILY MEMBER"/>
    <property type="match status" value="1"/>
</dbReference>
<organism evidence="6 7">
    <name type="scientific">Allomyces macrogynus (strain ATCC 38327)</name>
    <name type="common">Allomyces javanicus var. macrogynus</name>
    <dbReference type="NCBI Taxonomy" id="578462"/>
    <lineage>
        <taxon>Eukaryota</taxon>
        <taxon>Fungi</taxon>
        <taxon>Fungi incertae sedis</taxon>
        <taxon>Blastocladiomycota</taxon>
        <taxon>Blastocladiomycetes</taxon>
        <taxon>Blastocladiales</taxon>
        <taxon>Blastocladiaceae</taxon>
        <taxon>Allomyces</taxon>
    </lineage>
</organism>
<dbReference type="OMA" id="CLSRDFF"/>
<dbReference type="SUPFAM" id="SSF48056">
    <property type="entry name" value="Di-copper centre-containing domain"/>
    <property type="match status" value="1"/>
</dbReference>
<feature type="domain" description="Tyrosinase copper-binding" evidence="5">
    <location>
        <begin position="219"/>
        <end position="230"/>
    </location>
</feature>
<reference evidence="6 7" key="1">
    <citation type="submission" date="2009-11" db="EMBL/GenBank/DDBJ databases">
        <title>Annotation of Allomyces macrogynus ATCC 38327.</title>
        <authorList>
            <consortium name="The Broad Institute Genome Sequencing Platform"/>
            <person name="Russ C."/>
            <person name="Cuomo C."/>
            <person name="Burger G."/>
            <person name="Gray M.W."/>
            <person name="Holland P.W.H."/>
            <person name="King N."/>
            <person name="Lang F.B.F."/>
            <person name="Roger A.J."/>
            <person name="Ruiz-Trillo I."/>
            <person name="Young S.K."/>
            <person name="Zeng Q."/>
            <person name="Gargeya S."/>
            <person name="Fitzgerald M."/>
            <person name="Haas B."/>
            <person name="Abouelleil A."/>
            <person name="Alvarado L."/>
            <person name="Arachchi H.M."/>
            <person name="Berlin A."/>
            <person name="Chapman S.B."/>
            <person name="Gearin G."/>
            <person name="Goldberg J."/>
            <person name="Griggs A."/>
            <person name="Gujja S."/>
            <person name="Hansen M."/>
            <person name="Heiman D."/>
            <person name="Howarth C."/>
            <person name="Larimer J."/>
            <person name="Lui A."/>
            <person name="MacDonald P.J.P."/>
            <person name="McCowen C."/>
            <person name="Montmayeur A."/>
            <person name="Murphy C."/>
            <person name="Neiman D."/>
            <person name="Pearson M."/>
            <person name="Priest M."/>
            <person name="Roberts A."/>
            <person name="Saif S."/>
            <person name="Shea T."/>
            <person name="Sisk P."/>
            <person name="Stolte C."/>
            <person name="Sykes S."/>
            <person name="Wortman J."/>
            <person name="Nusbaum C."/>
            <person name="Birren B."/>
        </authorList>
    </citation>
    <scope>NUCLEOTIDE SEQUENCE [LARGE SCALE GENOMIC DNA]</scope>
    <source>
        <strain evidence="6 7">ATCC 38327</strain>
    </source>
</reference>
<feature type="signal peptide" evidence="3">
    <location>
        <begin position="1"/>
        <end position="20"/>
    </location>
</feature>
<dbReference type="AlphaFoldDB" id="A0A0L0TAE3"/>
<evidence type="ECO:0000313" key="6">
    <source>
        <dbReference type="EMBL" id="KNE71494.1"/>
    </source>
</evidence>
<evidence type="ECO:0000259" key="4">
    <source>
        <dbReference type="PROSITE" id="PS00497"/>
    </source>
</evidence>